<keyword evidence="4 6" id="KW-0289">Folate biosynthesis</keyword>
<evidence type="ECO:0000259" key="7">
    <source>
        <dbReference type="SMART" id="SM00905"/>
    </source>
</evidence>
<dbReference type="UniPathway" id="UPA00077">
    <property type="reaction ID" value="UER00154"/>
</dbReference>
<keyword evidence="5 6" id="KW-0456">Lyase</keyword>
<comment type="catalytic activity">
    <reaction evidence="1 6">
        <text>7,8-dihydroneopterin = 6-hydroxymethyl-7,8-dihydropterin + glycolaldehyde</text>
        <dbReference type="Rhea" id="RHEA:10540"/>
        <dbReference type="ChEBI" id="CHEBI:17001"/>
        <dbReference type="ChEBI" id="CHEBI:17071"/>
        <dbReference type="ChEBI" id="CHEBI:44841"/>
        <dbReference type="EC" id="4.1.2.25"/>
    </reaction>
</comment>
<comment type="pathway">
    <text evidence="2 6">Cofactor biosynthesis; tetrahydrofolate biosynthesis; 2-amino-4-hydroxy-6-hydroxymethyl-7,8-dihydropteridine diphosphate from 7,8-dihydroneopterin triphosphate: step 3/4.</text>
</comment>
<comment type="function">
    <text evidence="6">Catalyzes the conversion of 7,8-dihydroneopterin to 6-hydroxymethyl-7,8-dihydropterin.</text>
</comment>
<dbReference type="Gene3D" id="3.30.1130.10">
    <property type="match status" value="1"/>
</dbReference>
<dbReference type="GO" id="GO:0004150">
    <property type="term" value="F:dihydroneopterin aldolase activity"/>
    <property type="evidence" value="ECO:0007669"/>
    <property type="project" value="UniProtKB-UniRule"/>
</dbReference>
<evidence type="ECO:0000256" key="2">
    <source>
        <dbReference type="ARBA" id="ARBA00005013"/>
    </source>
</evidence>
<proteinExistence type="inferred from homology"/>
<dbReference type="PANTHER" id="PTHR42844">
    <property type="entry name" value="DIHYDRONEOPTERIN ALDOLASE 1-RELATED"/>
    <property type="match status" value="1"/>
</dbReference>
<accession>A0A7V5PPW7</accession>
<dbReference type="NCBIfam" id="TIGR00525">
    <property type="entry name" value="folB"/>
    <property type="match status" value="1"/>
</dbReference>
<dbReference type="InterPro" id="IPR006157">
    <property type="entry name" value="FolB_dom"/>
</dbReference>
<dbReference type="GO" id="GO:0005737">
    <property type="term" value="C:cytoplasm"/>
    <property type="evidence" value="ECO:0007669"/>
    <property type="project" value="TreeGrafter"/>
</dbReference>
<name>A0A7V5PPW7_CALAY</name>
<evidence type="ECO:0000256" key="4">
    <source>
        <dbReference type="ARBA" id="ARBA00022909"/>
    </source>
</evidence>
<feature type="domain" description="Dihydroneopterin aldolase/epimerase" evidence="7">
    <location>
        <begin position="4"/>
        <end position="116"/>
    </location>
</feature>
<evidence type="ECO:0000256" key="5">
    <source>
        <dbReference type="ARBA" id="ARBA00023239"/>
    </source>
</evidence>
<evidence type="ECO:0000313" key="8">
    <source>
        <dbReference type="EMBL" id="HHJ52720.1"/>
    </source>
</evidence>
<dbReference type="SMART" id="SM00905">
    <property type="entry name" value="FolB"/>
    <property type="match status" value="1"/>
</dbReference>
<dbReference type="PANTHER" id="PTHR42844:SF1">
    <property type="entry name" value="DIHYDRONEOPTERIN ALDOLASE 1-RELATED"/>
    <property type="match status" value="1"/>
</dbReference>
<comment type="caution">
    <text evidence="8">The sequence shown here is derived from an EMBL/GenBank/DDBJ whole genome shotgun (WGS) entry which is preliminary data.</text>
</comment>
<evidence type="ECO:0000256" key="6">
    <source>
        <dbReference type="RuleBase" id="RU362079"/>
    </source>
</evidence>
<dbReference type="GO" id="GO:0046656">
    <property type="term" value="P:folic acid biosynthetic process"/>
    <property type="evidence" value="ECO:0007669"/>
    <property type="project" value="UniProtKB-UniRule"/>
</dbReference>
<comment type="similarity">
    <text evidence="3 6">Belongs to the DHNA family.</text>
</comment>
<sequence>MDVIRLKNVTFYAHHGYYEAERELGQKFEMDIEVHCDLQHAAQDDDLKETIDYRKIYDIAKKTFENYKFKLIETVAERIAAQILQLPGINNVTIKVRKPHVPVKGLLDYVEVEIHRSRP</sequence>
<dbReference type="GO" id="GO:0046654">
    <property type="term" value="P:tetrahydrofolate biosynthetic process"/>
    <property type="evidence" value="ECO:0007669"/>
    <property type="project" value="UniProtKB-UniRule"/>
</dbReference>
<dbReference type="CDD" id="cd00534">
    <property type="entry name" value="DHNA_DHNTPE"/>
    <property type="match status" value="1"/>
</dbReference>
<gene>
    <name evidence="8" type="primary">folB</name>
    <name evidence="8" type="ORF">ENJ89_05955</name>
</gene>
<dbReference type="EMBL" id="DROD01000407">
    <property type="protein sequence ID" value="HHJ52720.1"/>
    <property type="molecule type" value="Genomic_DNA"/>
</dbReference>
<dbReference type="Proteomes" id="UP000886124">
    <property type="component" value="Unassembled WGS sequence"/>
</dbReference>
<dbReference type="EC" id="4.1.2.25" evidence="6"/>
<dbReference type="NCBIfam" id="TIGR00526">
    <property type="entry name" value="folB_dom"/>
    <property type="match status" value="1"/>
</dbReference>
<dbReference type="FunFam" id="3.30.1130.10:FF:000003">
    <property type="entry name" value="7,8-dihydroneopterin aldolase"/>
    <property type="match status" value="1"/>
</dbReference>
<dbReference type="SUPFAM" id="SSF55620">
    <property type="entry name" value="Tetrahydrobiopterin biosynthesis enzymes-like"/>
    <property type="match status" value="1"/>
</dbReference>
<dbReference type="AlphaFoldDB" id="A0A7V5PPW7"/>
<dbReference type="InterPro" id="IPR006156">
    <property type="entry name" value="Dihydroneopterin_aldolase"/>
</dbReference>
<reference evidence="8" key="1">
    <citation type="journal article" date="2020" name="mSystems">
        <title>Genome- and Community-Level Interaction Insights into Carbon Utilization and Element Cycling Functions of Hydrothermarchaeota in Hydrothermal Sediment.</title>
        <authorList>
            <person name="Zhou Z."/>
            <person name="Liu Y."/>
            <person name="Xu W."/>
            <person name="Pan J."/>
            <person name="Luo Z.H."/>
            <person name="Li M."/>
        </authorList>
    </citation>
    <scope>NUCLEOTIDE SEQUENCE [LARGE SCALE GENOMIC DNA]</scope>
    <source>
        <strain evidence="8">HyVt-527</strain>
    </source>
</reference>
<evidence type="ECO:0000256" key="3">
    <source>
        <dbReference type="ARBA" id="ARBA00005708"/>
    </source>
</evidence>
<evidence type="ECO:0000256" key="1">
    <source>
        <dbReference type="ARBA" id="ARBA00001353"/>
    </source>
</evidence>
<protein>
    <recommendedName>
        <fullName evidence="6">7,8-dihydroneopterin aldolase</fullName>
        <ecNumber evidence="6">4.1.2.25</ecNumber>
    </recommendedName>
</protein>
<organism evidence="8">
    <name type="scientific">Caldithrix abyssi</name>
    <dbReference type="NCBI Taxonomy" id="187145"/>
    <lineage>
        <taxon>Bacteria</taxon>
        <taxon>Pseudomonadati</taxon>
        <taxon>Calditrichota</taxon>
        <taxon>Calditrichia</taxon>
        <taxon>Calditrichales</taxon>
        <taxon>Calditrichaceae</taxon>
        <taxon>Caldithrix</taxon>
    </lineage>
</organism>
<dbReference type="Pfam" id="PF02152">
    <property type="entry name" value="FolB"/>
    <property type="match status" value="1"/>
</dbReference>
<dbReference type="InterPro" id="IPR043133">
    <property type="entry name" value="GTP-CH-I_C/QueF"/>
</dbReference>